<dbReference type="InterPro" id="IPR041647">
    <property type="entry name" value="IRK_C"/>
</dbReference>
<dbReference type="AlphaFoldDB" id="B7JV57"/>
<accession>B7JV57</accession>
<dbReference type="PANTHER" id="PTHR11767:SF102">
    <property type="entry name" value="INWARDLY RECTIFYING POTASSIUM CHANNEL 1, ISOFORM F"/>
    <property type="match status" value="1"/>
</dbReference>
<feature type="domain" description="Inward rectifier potassium channel C-terminal" evidence="13">
    <location>
        <begin position="152"/>
        <end position="304"/>
    </location>
</feature>
<evidence type="ECO:0000256" key="9">
    <source>
        <dbReference type="ARBA" id="ARBA00023136"/>
    </source>
</evidence>
<dbReference type="SUPFAM" id="SSF81296">
    <property type="entry name" value="E set domains"/>
    <property type="match status" value="1"/>
</dbReference>
<evidence type="ECO:0000256" key="4">
    <source>
        <dbReference type="ARBA" id="ARBA00022692"/>
    </source>
</evidence>
<name>B7JV57_RIPO1</name>
<dbReference type="GO" id="GO:1990573">
    <property type="term" value="P:potassium ion import across plasma membrane"/>
    <property type="evidence" value="ECO:0007669"/>
    <property type="project" value="TreeGrafter"/>
</dbReference>
<feature type="domain" description="Potassium channel" evidence="12">
    <location>
        <begin position="70"/>
        <end position="145"/>
    </location>
</feature>
<evidence type="ECO:0000313" key="14">
    <source>
        <dbReference type="EMBL" id="ACK66909.1"/>
    </source>
</evidence>
<comment type="subcellular location">
    <subcellularLocation>
        <location evidence="1">Membrane</location>
        <topology evidence="1">Multi-pass membrane protein</topology>
    </subcellularLocation>
</comment>
<keyword evidence="7 11" id="KW-1133">Transmembrane helix</keyword>
<evidence type="ECO:0000259" key="13">
    <source>
        <dbReference type="Pfam" id="PF17655"/>
    </source>
</evidence>
<evidence type="ECO:0000256" key="3">
    <source>
        <dbReference type="ARBA" id="ARBA00022538"/>
    </source>
</evidence>
<dbReference type="SUPFAM" id="SSF81324">
    <property type="entry name" value="Voltage-gated potassium channels"/>
    <property type="match status" value="1"/>
</dbReference>
<proteinExistence type="predicted"/>
<dbReference type="KEGG" id="cyp:PCC8801_2912"/>
<keyword evidence="9 11" id="KW-0472">Membrane</keyword>
<dbReference type="OrthoDB" id="9799090at2"/>
<dbReference type="PANTHER" id="PTHR11767">
    <property type="entry name" value="INWARD RECTIFIER POTASSIUM CHANNEL"/>
    <property type="match status" value="1"/>
</dbReference>
<dbReference type="Pfam" id="PF17655">
    <property type="entry name" value="IRK_C"/>
    <property type="match status" value="1"/>
</dbReference>
<gene>
    <name evidence="14" type="ordered locus">PCC8801_2912</name>
</gene>
<dbReference type="GO" id="GO:0005886">
    <property type="term" value="C:plasma membrane"/>
    <property type="evidence" value="ECO:0007669"/>
    <property type="project" value="TreeGrafter"/>
</dbReference>
<evidence type="ECO:0000256" key="10">
    <source>
        <dbReference type="ARBA" id="ARBA00023303"/>
    </source>
</evidence>
<feature type="transmembrane region" description="Helical" evidence="11">
    <location>
        <begin position="117"/>
        <end position="143"/>
    </location>
</feature>
<evidence type="ECO:0000256" key="8">
    <source>
        <dbReference type="ARBA" id="ARBA00023065"/>
    </source>
</evidence>
<dbReference type="RefSeq" id="WP_012596175.1">
    <property type="nucleotide sequence ID" value="NC_011726.1"/>
</dbReference>
<dbReference type="Proteomes" id="UP000008204">
    <property type="component" value="Chromosome"/>
</dbReference>
<dbReference type="InterPro" id="IPR013518">
    <property type="entry name" value="K_chnl_inward-rec_Kir_cyto"/>
</dbReference>
<reference evidence="15" key="1">
    <citation type="journal article" date="2011" name="MBio">
        <title>Novel metabolic attributes of the genus Cyanothece, comprising a group of unicellular nitrogen-fixing Cyanobacteria.</title>
        <authorList>
            <person name="Bandyopadhyay A."/>
            <person name="Elvitigala T."/>
            <person name="Welsh E."/>
            <person name="Stockel J."/>
            <person name="Liberton M."/>
            <person name="Min H."/>
            <person name="Sherman L.A."/>
            <person name="Pakrasi H.B."/>
        </authorList>
    </citation>
    <scope>NUCLEOTIDE SEQUENCE [LARGE SCALE GENOMIC DNA]</scope>
    <source>
        <strain evidence="15">PCC 8801</strain>
    </source>
</reference>
<evidence type="ECO:0000259" key="12">
    <source>
        <dbReference type="Pfam" id="PF07885"/>
    </source>
</evidence>
<dbReference type="InterPro" id="IPR014756">
    <property type="entry name" value="Ig_E-set"/>
</dbReference>
<dbReference type="Gene3D" id="2.60.40.1400">
    <property type="entry name" value="G protein-activated inward rectifier potassium channel 1"/>
    <property type="match status" value="1"/>
</dbReference>
<keyword evidence="8" id="KW-0406">Ion transport</keyword>
<evidence type="ECO:0000256" key="1">
    <source>
        <dbReference type="ARBA" id="ARBA00004141"/>
    </source>
</evidence>
<protein>
    <submittedName>
        <fullName evidence="14">K channel inward rectifier conserved region 2 domain protein</fullName>
    </submittedName>
</protein>
<evidence type="ECO:0000256" key="6">
    <source>
        <dbReference type="ARBA" id="ARBA00022958"/>
    </source>
</evidence>
<keyword evidence="3" id="KW-0633">Potassium transport</keyword>
<evidence type="ECO:0000313" key="15">
    <source>
        <dbReference type="Proteomes" id="UP000008204"/>
    </source>
</evidence>
<evidence type="ECO:0000256" key="5">
    <source>
        <dbReference type="ARBA" id="ARBA00022882"/>
    </source>
</evidence>
<dbReference type="GO" id="GO:0034702">
    <property type="term" value="C:monoatomic ion channel complex"/>
    <property type="evidence" value="ECO:0007669"/>
    <property type="project" value="UniProtKB-KW"/>
</dbReference>
<evidence type="ECO:0000256" key="2">
    <source>
        <dbReference type="ARBA" id="ARBA00022448"/>
    </source>
</evidence>
<dbReference type="InterPro" id="IPR013099">
    <property type="entry name" value="K_chnl_dom"/>
</dbReference>
<keyword evidence="2" id="KW-0813">Transport</keyword>
<keyword evidence="10" id="KW-0407">Ion channel</keyword>
<dbReference type="GO" id="GO:0034765">
    <property type="term" value="P:regulation of monoatomic ion transmembrane transport"/>
    <property type="evidence" value="ECO:0007669"/>
    <property type="project" value="TreeGrafter"/>
</dbReference>
<dbReference type="GO" id="GO:0005242">
    <property type="term" value="F:inward rectifier potassium channel activity"/>
    <property type="evidence" value="ECO:0007669"/>
    <property type="project" value="InterPro"/>
</dbReference>
<feature type="transmembrane region" description="Helical" evidence="11">
    <location>
        <begin position="59"/>
        <end position="81"/>
    </location>
</feature>
<evidence type="ECO:0000256" key="11">
    <source>
        <dbReference type="SAM" id="Phobius"/>
    </source>
</evidence>
<keyword evidence="5" id="KW-0851">Voltage-gated channel</keyword>
<keyword evidence="6" id="KW-0630">Potassium</keyword>
<dbReference type="STRING" id="41431.PCC8801_2912"/>
<dbReference type="PRINTS" id="PR01320">
    <property type="entry name" value="KIRCHANNEL"/>
</dbReference>
<dbReference type="Pfam" id="PF07885">
    <property type="entry name" value="Ion_trans_2"/>
    <property type="match status" value="1"/>
</dbReference>
<dbReference type="Gene3D" id="1.10.287.70">
    <property type="match status" value="1"/>
</dbReference>
<dbReference type="InterPro" id="IPR016449">
    <property type="entry name" value="K_chnl_inward-rec_Kir"/>
</dbReference>
<keyword evidence="15" id="KW-1185">Reference proteome</keyword>
<dbReference type="eggNOG" id="COG0395">
    <property type="taxonomic scope" value="Bacteria"/>
</dbReference>
<organism evidence="14 15">
    <name type="scientific">Rippkaea orientalis (strain PCC 8801 / RF-1)</name>
    <name type="common">Cyanothece sp. (strain PCC 8801)</name>
    <dbReference type="NCBI Taxonomy" id="41431"/>
    <lineage>
        <taxon>Bacteria</taxon>
        <taxon>Bacillati</taxon>
        <taxon>Cyanobacteriota</taxon>
        <taxon>Cyanophyceae</taxon>
        <taxon>Oscillatoriophycideae</taxon>
        <taxon>Chroococcales</taxon>
        <taxon>Aphanothecaceae</taxon>
        <taxon>Rippkaea</taxon>
        <taxon>Rippkaea orientalis</taxon>
    </lineage>
</organism>
<evidence type="ECO:0000256" key="7">
    <source>
        <dbReference type="ARBA" id="ARBA00022989"/>
    </source>
</evidence>
<sequence>MKQFKKMAKFRSLLRPSLGNKNSSHKVSRPLQNSQKIDLFHPARSDLYHWLLSLSWRKFLLLVTLFYFTLNIFFAFAYLSIGDGIANAEPGSFKDAFFFSIQTLSTVGYGSMYPQTFYAQLLMTIEVWMGLLLIAILTGLMFARFSRPTARVHFSQVAVVCSFDGIPTLMFRAANRRTNRILEAQIQVSLVRNEVTQEGHQLRRFYDLKLLRSRSPIFGLSWQVMHPIDQTSPLYGNCAEYLEQVEGEIWVTLTGLDETFSQTIHARHSYSSDEILWNMRFVDIFSRTSDGRYQIDLSRFSDVIPLN</sequence>
<dbReference type="EMBL" id="CP001287">
    <property type="protein sequence ID" value="ACK66909.1"/>
    <property type="molecule type" value="Genomic_DNA"/>
</dbReference>
<dbReference type="HOGENOM" id="CLU_022738_2_0_3"/>
<keyword evidence="4 11" id="KW-0812">Transmembrane</keyword>